<dbReference type="InterPro" id="IPR045132">
    <property type="entry name" value="UBE4"/>
</dbReference>
<dbReference type="GO" id="GO:0034450">
    <property type="term" value="F:ubiquitin-ubiquitin ligase activity"/>
    <property type="evidence" value="ECO:0007669"/>
    <property type="project" value="InterPro"/>
</dbReference>
<evidence type="ECO:0000313" key="7">
    <source>
        <dbReference type="EMBL" id="KAF6147312.1"/>
    </source>
</evidence>
<gene>
    <name evidence="7" type="ORF">GIB67_009795</name>
</gene>
<evidence type="ECO:0000256" key="5">
    <source>
        <dbReference type="ARBA" id="ARBA00023242"/>
    </source>
</evidence>
<keyword evidence="3" id="KW-0808">Transferase</keyword>
<comment type="caution">
    <text evidence="7">The sequence shown here is derived from an EMBL/GenBank/DDBJ whole genome shotgun (WGS) entry which is preliminary data.</text>
</comment>
<feature type="domain" description="Ubiquitin conjugation factor E4 core" evidence="6">
    <location>
        <begin position="251"/>
        <end position="480"/>
    </location>
</feature>
<dbReference type="GO" id="GO:0000209">
    <property type="term" value="P:protein polyubiquitination"/>
    <property type="evidence" value="ECO:0007669"/>
    <property type="project" value="TreeGrafter"/>
</dbReference>
<dbReference type="GO" id="GO:0036503">
    <property type="term" value="P:ERAD pathway"/>
    <property type="evidence" value="ECO:0007669"/>
    <property type="project" value="InterPro"/>
</dbReference>
<dbReference type="GO" id="GO:0005634">
    <property type="term" value="C:nucleus"/>
    <property type="evidence" value="ECO:0007669"/>
    <property type="project" value="UniProtKB-SubCell"/>
</dbReference>
<accession>A0A7J7LXL8</accession>
<organism evidence="7 8">
    <name type="scientific">Kingdonia uniflora</name>
    <dbReference type="NCBI Taxonomy" id="39325"/>
    <lineage>
        <taxon>Eukaryota</taxon>
        <taxon>Viridiplantae</taxon>
        <taxon>Streptophyta</taxon>
        <taxon>Embryophyta</taxon>
        <taxon>Tracheophyta</taxon>
        <taxon>Spermatophyta</taxon>
        <taxon>Magnoliopsida</taxon>
        <taxon>Ranunculales</taxon>
        <taxon>Circaeasteraceae</taxon>
        <taxon>Kingdonia</taxon>
    </lineage>
</organism>
<dbReference type="EMBL" id="JACGCM010001927">
    <property type="protein sequence ID" value="KAF6147312.1"/>
    <property type="molecule type" value="Genomic_DNA"/>
</dbReference>
<evidence type="ECO:0000256" key="4">
    <source>
        <dbReference type="ARBA" id="ARBA00022786"/>
    </source>
</evidence>
<keyword evidence="4" id="KW-0833">Ubl conjugation pathway</keyword>
<name>A0A7J7LXL8_9MAGN</name>
<dbReference type="Pfam" id="PF10408">
    <property type="entry name" value="Ufd2P_core"/>
    <property type="match status" value="1"/>
</dbReference>
<dbReference type="UniPathway" id="UPA00143"/>
<evidence type="ECO:0000256" key="1">
    <source>
        <dbReference type="ARBA" id="ARBA00004123"/>
    </source>
</evidence>
<dbReference type="GO" id="GO:0006511">
    <property type="term" value="P:ubiquitin-dependent protein catabolic process"/>
    <property type="evidence" value="ECO:0007669"/>
    <property type="project" value="InterPro"/>
</dbReference>
<dbReference type="GO" id="GO:0005737">
    <property type="term" value="C:cytoplasm"/>
    <property type="evidence" value="ECO:0007669"/>
    <property type="project" value="TreeGrafter"/>
</dbReference>
<evidence type="ECO:0000259" key="6">
    <source>
        <dbReference type="Pfam" id="PF10408"/>
    </source>
</evidence>
<proteinExistence type="predicted"/>
<evidence type="ECO:0000256" key="3">
    <source>
        <dbReference type="ARBA" id="ARBA00022679"/>
    </source>
</evidence>
<protein>
    <recommendedName>
        <fullName evidence="6">Ubiquitin conjugation factor E4 core domain-containing protein</fullName>
    </recommendedName>
</protein>
<dbReference type="PANTHER" id="PTHR13931:SF2">
    <property type="entry name" value="UBIQUITIN CONJUGATION FACTOR E4 B"/>
    <property type="match status" value="1"/>
</dbReference>
<dbReference type="InterPro" id="IPR019474">
    <property type="entry name" value="Ub_conjug_fac_E4_core"/>
</dbReference>
<dbReference type="OrthoDB" id="1662470at2759"/>
<dbReference type="GO" id="GO:0000151">
    <property type="term" value="C:ubiquitin ligase complex"/>
    <property type="evidence" value="ECO:0007669"/>
    <property type="project" value="InterPro"/>
</dbReference>
<evidence type="ECO:0000313" key="8">
    <source>
        <dbReference type="Proteomes" id="UP000541444"/>
    </source>
</evidence>
<sequence length="480" mass="56516">MLHHDLPVTFFSDRQKGLISAAETVFPNGNQRFCMRHIYSNFKKQHKGKALENIVWRIARAYTVVEHRRCMKKLKKLSDGAWSWMKAIPFNLWSRAYFDHTAKCEHLTNNLSESFNSWMTGLRDLPVCQFVEKFHLKIVTLMFDRRKKAREWSVDDVVPRAKKLHESHKAEYQKYIYRGVIDSELGITSNIWSVETIHSRWVVNLDSRTCECMVWQLSGMPCVNASLLIDKQRWNWGSYIDTYKDHITPFSHMSTWDNVQSPSPQLGLDVAHLKKKIESHSLEKLCYEAQILRDRAFLQRALSFYKLMVVWLVGVVGGYKIPLPPTCPMEFACMPEHFVEDAFELLIFASQTPKALDGFLLDDFLNFIIMFMVSPEYIRNPYLRAKMVEVLNCWMPHRRGSASTASLFELHQLSLQYLIHNILKLYVEIEFTGSHTQFYDNFNILHNIVDLLEYLWQIPSHRKAWKQIAKEKEKGEYLNF</sequence>
<dbReference type="PANTHER" id="PTHR13931">
    <property type="entry name" value="UBIQUITINATION FACTOR E4"/>
    <property type="match status" value="1"/>
</dbReference>
<comment type="pathway">
    <text evidence="2">Protein modification; protein ubiquitination.</text>
</comment>
<keyword evidence="5" id="KW-0539">Nucleus</keyword>
<keyword evidence="8" id="KW-1185">Reference proteome</keyword>
<reference evidence="7 8" key="1">
    <citation type="journal article" date="2020" name="IScience">
        <title>Genome Sequencing of the Endangered Kingdonia uniflora (Circaeasteraceae, Ranunculales) Reveals Potential Mechanisms of Evolutionary Specialization.</title>
        <authorList>
            <person name="Sun Y."/>
            <person name="Deng T."/>
            <person name="Zhang A."/>
            <person name="Moore M.J."/>
            <person name="Landis J.B."/>
            <person name="Lin N."/>
            <person name="Zhang H."/>
            <person name="Zhang X."/>
            <person name="Huang J."/>
            <person name="Zhang X."/>
            <person name="Sun H."/>
            <person name="Wang H."/>
        </authorList>
    </citation>
    <scope>NUCLEOTIDE SEQUENCE [LARGE SCALE GENOMIC DNA]</scope>
    <source>
        <strain evidence="7">TB1705</strain>
        <tissue evidence="7">Leaf</tissue>
    </source>
</reference>
<comment type="subcellular location">
    <subcellularLocation>
        <location evidence="1">Nucleus</location>
    </subcellularLocation>
</comment>
<evidence type="ECO:0000256" key="2">
    <source>
        <dbReference type="ARBA" id="ARBA00004906"/>
    </source>
</evidence>
<dbReference type="AlphaFoldDB" id="A0A7J7LXL8"/>
<dbReference type="Proteomes" id="UP000541444">
    <property type="component" value="Unassembled WGS sequence"/>
</dbReference>